<feature type="region of interest" description="Disordered" evidence="7">
    <location>
        <begin position="1"/>
        <end position="150"/>
    </location>
</feature>
<feature type="compositionally biased region" description="Basic and acidic residues" evidence="7">
    <location>
        <begin position="127"/>
        <end position="137"/>
    </location>
</feature>
<sequence length="416" mass="47775">MTTQLPEKESILLPPLPLAQTPSSRLSNPDDEDSHSLTPTSAPSKTRSPISPSPSSTPLHQLLLLNQSPIRRPRSRRLQMDVENLDPEYQPPRRRNRNNQQLSPNIEAPSLGFSSPRNIRRSRRRLEKKEDKEEVKIRRTAMKKHGSKTNRKERLVAVMVEEAPPPSLSSQQGTTCTGTVSLGTWKLVSDLVMWKDVSKSSFWFGFGSLFFLQSFFSKDLKFSMISAISHLCLFILAMSFFRHSINQQPRSEEQRRQRFVMKEENLLQITTTLLPILNASIAMTQEVFSGDPSMTLKVAPLLAFTAHYGHFITPWRLSATGFFISFTVPKLYSCYSQQMQALVFSRISYVWEAWKACQHKKLIAFSAAILFWNVFGAKTRILALFIAIVSVQYHRKKKMIMMMMMMEKEKDESEHI</sequence>
<feature type="transmembrane region" description="Helical" evidence="6">
    <location>
        <begin position="222"/>
        <end position="245"/>
    </location>
</feature>
<proteinExistence type="predicted"/>
<evidence type="ECO:0000256" key="5">
    <source>
        <dbReference type="ARBA" id="ARBA00023136"/>
    </source>
</evidence>
<name>A0A0K9PDN8_ZOSMR</name>
<evidence type="ECO:0000256" key="7">
    <source>
        <dbReference type="SAM" id="MobiDB-lite"/>
    </source>
</evidence>
<dbReference type="PROSITE" id="PS50845">
    <property type="entry name" value="RETICULON"/>
    <property type="match status" value="1"/>
</dbReference>
<dbReference type="PANTHER" id="PTHR46626:SF2">
    <property type="entry name" value="RETICULON-LIKE PROTEIN B17"/>
    <property type="match status" value="1"/>
</dbReference>
<dbReference type="GO" id="GO:0005789">
    <property type="term" value="C:endoplasmic reticulum membrane"/>
    <property type="evidence" value="ECO:0007669"/>
    <property type="project" value="UniProtKB-SubCell"/>
</dbReference>
<dbReference type="AlphaFoldDB" id="A0A0K9PDN8"/>
<keyword evidence="10" id="KW-1185">Reference proteome</keyword>
<keyword evidence="4 6" id="KW-1133">Transmembrane helix</keyword>
<dbReference type="OMA" id="MAAMAMD"/>
<dbReference type="InterPro" id="IPR044647">
    <property type="entry name" value="RTNLB17/18/21"/>
</dbReference>
<feature type="compositionally biased region" description="Basic and acidic residues" evidence="7">
    <location>
        <begin position="1"/>
        <end position="10"/>
    </location>
</feature>
<evidence type="ECO:0000259" key="8">
    <source>
        <dbReference type="PROSITE" id="PS50845"/>
    </source>
</evidence>
<evidence type="ECO:0000256" key="3">
    <source>
        <dbReference type="ARBA" id="ARBA00022824"/>
    </source>
</evidence>
<accession>A0A0K9PDN8</accession>
<feature type="compositionally biased region" description="Low complexity" evidence="7">
    <location>
        <begin position="43"/>
        <end position="58"/>
    </location>
</feature>
<comment type="caution">
    <text evidence="9">The sequence shown here is derived from an EMBL/GenBank/DDBJ whole genome shotgun (WGS) entry which is preliminary data.</text>
</comment>
<dbReference type="STRING" id="29655.A0A0K9PDN8"/>
<gene>
    <name evidence="9" type="ORF">ZOSMA_29G00100</name>
</gene>
<dbReference type="PANTHER" id="PTHR46626">
    <property type="entry name" value="RETICULON-LIKE PROTEIN B17"/>
    <property type="match status" value="1"/>
</dbReference>
<evidence type="ECO:0000256" key="6">
    <source>
        <dbReference type="RuleBase" id="RU363132"/>
    </source>
</evidence>
<feature type="compositionally biased region" description="Basic residues" evidence="7">
    <location>
        <begin position="138"/>
        <end position="149"/>
    </location>
</feature>
<evidence type="ECO:0000313" key="10">
    <source>
        <dbReference type="Proteomes" id="UP000036987"/>
    </source>
</evidence>
<feature type="transmembrane region" description="Helical" evidence="6">
    <location>
        <begin position="266"/>
        <end position="284"/>
    </location>
</feature>
<organism evidence="9 10">
    <name type="scientific">Zostera marina</name>
    <name type="common">Eelgrass</name>
    <dbReference type="NCBI Taxonomy" id="29655"/>
    <lineage>
        <taxon>Eukaryota</taxon>
        <taxon>Viridiplantae</taxon>
        <taxon>Streptophyta</taxon>
        <taxon>Embryophyta</taxon>
        <taxon>Tracheophyta</taxon>
        <taxon>Spermatophyta</taxon>
        <taxon>Magnoliopsida</taxon>
        <taxon>Liliopsida</taxon>
        <taxon>Zosteraceae</taxon>
        <taxon>Zostera</taxon>
    </lineage>
</organism>
<evidence type="ECO:0000256" key="1">
    <source>
        <dbReference type="ARBA" id="ARBA00004477"/>
    </source>
</evidence>
<feature type="transmembrane region" description="Helical" evidence="6">
    <location>
        <begin position="369"/>
        <end position="393"/>
    </location>
</feature>
<feature type="domain" description="Reticulon" evidence="8">
    <location>
        <begin position="188"/>
        <end position="348"/>
    </location>
</feature>
<evidence type="ECO:0000256" key="4">
    <source>
        <dbReference type="ARBA" id="ARBA00022989"/>
    </source>
</evidence>
<dbReference type="Pfam" id="PF02453">
    <property type="entry name" value="Reticulon"/>
    <property type="match status" value="1"/>
</dbReference>
<keyword evidence="2 6" id="KW-0812">Transmembrane</keyword>
<dbReference type="Proteomes" id="UP000036987">
    <property type="component" value="Unassembled WGS sequence"/>
</dbReference>
<dbReference type="EMBL" id="LFYR01000980">
    <property type="protein sequence ID" value="KMZ66362.1"/>
    <property type="molecule type" value="Genomic_DNA"/>
</dbReference>
<evidence type="ECO:0000313" key="9">
    <source>
        <dbReference type="EMBL" id="KMZ66362.1"/>
    </source>
</evidence>
<comment type="subcellular location">
    <subcellularLocation>
        <location evidence="1 6">Endoplasmic reticulum membrane</location>
        <topology evidence="1 6">Multi-pass membrane protein</topology>
    </subcellularLocation>
</comment>
<dbReference type="InterPro" id="IPR003388">
    <property type="entry name" value="Reticulon"/>
</dbReference>
<evidence type="ECO:0000256" key="2">
    <source>
        <dbReference type="ARBA" id="ARBA00022692"/>
    </source>
</evidence>
<reference evidence="10" key="1">
    <citation type="journal article" date="2016" name="Nature">
        <title>The genome of the seagrass Zostera marina reveals angiosperm adaptation to the sea.</title>
        <authorList>
            <person name="Olsen J.L."/>
            <person name="Rouze P."/>
            <person name="Verhelst B."/>
            <person name="Lin Y.-C."/>
            <person name="Bayer T."/>
            <person name="Collen J."/>
            <person name="Dattolo E."/>
            <person name="De Paoli E."/>
            <person name="Dittami S."/>
            <person name="Maumus F."/>
            <person name="Michel G."/>
            <person name="Kersting A."/>
            <person name="Lauritano C."/>
            <person name="Lohaus R."/>
            <person name="Toepel M."/>
            <person name="Tonon T."/>
            <person name="Vanneste K."/>
            <person name="Amirebrahimi M."/>
            <person name="Brakel J."/>
            <person name="Bostroem C."/>
            <person name="Chovatia M."/>
            <person name="Grimwood J."/>
            <person name="Jenkins J.W."/>
            <person name="Jueterbock A."/>
            <person name="Mraz A."/>
            <person name="Stam W.T."/>
            <person name="Tice H."/>
            <person name="Bornberg-Bauer E."/>
            <person name="Green P.J."/>
            <person name="Pearson G.A."/>
            <person name="Procaccini G."/>
            <person name="Duarte C.M."/>
            <person name="Schmutz J."/>
            <person name="Reusch T.B.H."/>
            <person name="Van de Peer Y."/>
        </authorList>
    </citation>
    <scope>NUCLEOTIDE SEQUENCE [LARGE SCALE GENOMIC DNA]</scope>
    <source>
        <strain evidence="10">cv. Finnish</strain>
    </source>
</reference>
<keyword evidence="5 6" id="KW-0472">Membrane</keyword>
<keyword evidence="3 6" id="KW-0256">Endoplasmic reticulum</keyword>
<dbReference type="OrthoDB" id="783438at2759"/>
<protein>
    <recommendedName>
        <fullName evidence="6">Reticulon-like protein</fullName>
    </recommendedName>
</protein>